<dbReference type="InterPro" id="IPR036514">
    <property type="entry name" value="SGNH_hydro_sf"/>
</dbReference>
<dbReference type="STRING" id="213810.RUM_04120"/>
<dbReference type="SUPFAM" id="SSF52266">
    <property type="entry name" value="SGNH hydrolase"/>
    <property type="match status" value="1"/>
</dbReference>
<dbReference type="Proteomes" id="UP000007054">
    <property type="component" value="Chromosome"/>
</dbReference>
<keyword evidence="1" id="KW-0732">Signal</keyword>
<evidence type="ECO:0000256" key="1">
    <source>
        <dbReference type="SAM" id="SignalP"/>
    </source>
</evidence>
<dbReference type="InterPro" id="IPR053140">
    <property type="entry name" value="GDSL_Rv0518-like"/>
</dbReference>
<feature type="chain" id="PRO_5038695474" evidence="1">
    <location>
        <begin position="24"/>
        <end position="411"/>
    </location>
</feature>
<dbReference type="AlphaFoldDB" id="D4LAK2"/>
<dbReference type="Gene3D" id="3.40.50.1110">
    <property type="entry name" value="SGNH hydrolase"/>
    <property type="match status" value="1"/>
</dbReference>
<feature type="signal peptide" evidence="1">
    <location>
        <begin position="1"/>
        <end position="23"/>
    </location>
</feature>
<evidence type="ECO:0000313" key="3">
    <source>
        <dbReference type="EMBL" id="CBL16647.1"/>
    </source>
</evidence>
<feature type="domain" description="SGNH hydrolase-type esterase" evidence="2">
    <location>
        <begin position="221"/>
        <end position="389"/>
    </location>
</feature>
<dbReference type="CDD" id="cd00229">
    <property type="entry name" value="SGNH_hydrolase"/>
    <property type="match status" value="1"/>
</dbReference>
<dbReference type="Pfam" id="PF13472">
    <property type="entry name" value="Lipase_GDSL_2"/>
    <property type="match status" value="1"/>
</dbReference>
<proteinExistence type="predicted"/>
<dbReference type="PANTHER" id="PTHR43784">
    <property type="entry name" value="GDSL-LIKE LIPASE/ACYLHYDROLASE, PUTATIVE (AFU_ORTHOLOGUE AFUA_2G00820)-RELATED"/>
    <property type="match status" value="1"/>
</dbReference>
<sequence>MKKVCALLLGVLVFAGCSGCGQTASSQAESAAPARQPTKFDQYVSNTVIATGNNKCIDEADGVTYRGYFPLEAYGTFDYSFYFSNTVDSTWDDGRLGYGGQPGGAYSIAGAAVYDGGQIQPDGSALMTGEVLLAEITFDGSKSRQVAPGETFWSDPVSLTLPEDHYLIWEWTITGKEIPCICMSGLTPAFYSTGGQFIYANEVPMPVLIGCDRKVGTKIAAFGDSITQGCQTTANGRKFWAAQIAATLGEDYALWNLGLGYARASDAARGGDWLERAKAYEMVLVAFGTNDIISGRYGGTGADSPEQIEASVRSIVSALREAGCRVVLFNAPPFDLKPEAEAIRTAYNAAVPKIAEELGAEYFDFAACLADPADPAKALYGGHPNDTGCAKAADAFLNQYRTLIDSTIQKP</sequence>
<accession>D4LAK2</accession>
<evidence type="ECO:0000313" key="4">
    <source>
        <dbReference type="Proteomes" id="UP000007054"/>
    </source>
</evidence>
<dbReference type="KEGG" id="rch:RUM_04120"/>
<dbReference type="EMBL" id="FP929052">
    <property type="protein sequence ID" value="CBL16647.1"/>
    <property type="molecule type" value="Genomic_DNA"/>
</dbReference>
<dbReference type="GeneID" id="83155244"/>
<keyword evidence="4" id="KW-1185">Reference proteome</keyword>
<dbReference type="HOGENOM" id="CLU_721290_0_0_9"/>
<dbReference type="PATRIC" id="fig|213810.4.peg.320"/>
<reference evidence="3" key="2">
    <citation type="submission" date="2010-03" db="EMBL/GenBank/DDBJ databases">
        <authorList>
            <person name="Pajon A."/>
        </authorList>
    </citation>
    <scope>NUCLEOTIDE SEQUENCE</scope>
    <source>
        <strain evidence="3">Type strain: 18P13</strain>
    </source>
</reference>
<dbReference type="InterPro" id="IPR013830">
    <property type="entry name" value="SGNH_hydro"/>
</dbReference>
<gene>
    <name evidence="3" type="ordered locus">RUM_04120</name>
</gene>
<evidence type="ECO:0000259" key="2">
    <source>
        <dbReference type="Pfam" id="PF13472"/>
    </source>
</evidence>
<protein>
    <submittedName>
        <fullName evidence="3">Lysophospholipase L1 and related esterases</fullName>
    </submittedName>
</protein>
<dbReference type="RefSeq" id="WP_015557554.1">
    <property type="nucleotide sequence ID" value="NC_021039.1"/>
</dbReference>
<dbReference type="PANTHER" id="PTHR43784:SF2">
    <property type="entry name" value="GDSL-LIKE LIPASE_ACYLHYDROLASE, PUTATIVE (AFU_ORTHOLOGUE AFUA_2G00820)-RELATED"/>
    <property type="match status" value="1"/>
</dbReference>
<dbReference type="PROSITE" id="PS51257">
    <property type="entry name" value="PROKAR_LIPOPROTEIN"/>
    <property type="match status" value="1"/>
</dbReference>
<reference evidence="3" key="1">
    <citation type="submission" date="2010-03" db="EMBL/GenBank/DDBJ databases">
        <title>The genome sequence of Ruminococcus sp. 18P13.</title>
        <authorList>
            <consortium name="metaHIT consortium -- http://www.metahit.eu/"/>
            <person name="Pajon A."/>
            <person name="Turner K."/>
            <person name="Parkhill J."/>
            <person name="Bernalier A."/>
        </authorList>
    </citation>
    <scope>NUCLEOTIDE SEQUENCE [LARGE SCALE GENOMIC DNA]</scope>
    <source>
        <strain evidence="3">Type strain: 18P13</strain>
    </source>
</reference>
<name>D4LAK2_RUMC1</name>
<organism evidence="3 4">
    <name type="scientific">Ruminococcus champanellensis (strain DSM 18848 / JCM 17042 / KCTC 15320 / 18P13)</name>
    <dbReference type="NCBI Taxonomy" id="213810"/>
    <lineage>
        <taxon>Bacteria</taxon>
        <taxon>Bacillati</taxon>
        <taxon>Bacillota</taxon>
        <taxon>Clostridia</taxon>
        <taxon>Eubacteriales</taxon>
        <taxon>Oscillospiraceae</taxon>
        <taxon>Ruminococcus</taxon>
    </lineage>
</organism>